<dbReference type="Pfam" id="PF25598">
    <property type="entry name" value="ARM_PUB"/>
    <property type="match status" value="1"/>
</dbReference>
<sequence length="342" mass="36905">MEAAMAEALLRGEIEAQIAAARAIGNLNTMQKKRVAENGAISSLIMMLHAQHYDSIEASLFALLNLAFGSERAFSSKLICRNKLLIAEAGAIPALLKIIKWRNESLMELSLAALLILSSCSRNKLEIASSGAIQLLVELLDSLSQNVGSNQAKIDVVSTLHNLSTSPQIIPLIVACGGAIVLIRLVYELDKSSDLVEKAMVLLESLVSSSQLALNQVSERDGAIEMVVEAVEEGTAACREHAAGVLLAICKSSRETYRGLILREGAMPGLLQLSIDGTWLARKKAKALLLLLREDDDNSSLSSSSSRGKHSKNAVFKEVMRKIDRAGTSLQMVEEMIAKLRT</sequence>
<dbReference type="InterPro" id="IPR016024">
    <property type="entry name" value="ARM-type_fold"/>
</dbReference>
<dbReference type="SMART" id="SM00185">
    <property type="entry name" value="ARM"/>
    <property type="match status" value="4"/>
</dbReference>
<proteinExistence type="predicted"/>
<accession>A0A8X8XCB9</accession>
<reference evidence="5" key="1">
    <citation type="submission" date="2018-01" db="EMBL/GenBank/DDBJ databases">
        <authorList>
            <person name="Mao J.F."/>
        </authorList>
    </citation>
    <scope>NUCLEOTIDE SEQUENCE</scope>
    <source>
        <strain evidence="5">Huo1</strain>
        <tissue evidence="5">Leaf</tissue>
    </source>
</reference>
<dbReference type="PANTHER" id="PTHR23315">
    <property type="entry name" value="U BOX DOMAIN-CONTAINING"/>
    <property type="match status" value="1"/>
</dbReference>
<keyword evidence="6" id="KW-1185">Reference proteome</keyword>
<evidence type="ECO:0000256" key="1">
    <source>
        <dbReference type="ARBA" id="ARBA00022737"/>
    </source>
</evidence>
<name>A0A8X8XCB9_SALSN</name>
<dbReference type="EMBL" id="PNBA02000010">
    <property type="protein sequence ID" value="KAG6410209.1"/>
    <property type="molecule type" value="Genomic_DNA"/>
</dbReference>
<comment type="caution">
    <text evidence="5">The sequence shown here is derived from an EMBL/GenBank/DDBJ whole genome shotgun (WGS) entry which is preliminary data.</text>
</comment>
<evidence type="ECO:0000256" key="3">
    <source>
        <dbReference type="PROSITE-ProRule" id="PRU00259"/>
    </source>
</evidence>
<feature type="repeat" description="ARM" evidence="3">
    <location>
        <begin position="90"/>
        <end position="132"/>
    </location>
</feature>
<keyword evidence="1" id="KW-0677">Repeat</keyword>
<dbReference type="PANTHER" id="PTHR23315:SF120">
    <property type="entry name" value="ARM REPEAT SUPERFAMILY PROTEIN"/>
    <property type="match status" value="1"/>
</dbReference>
<dbReference type="InterPro" id="IPR000225">
    <property type="entry name" value="Armadillo"/>
</dbReference>
<dbReference type="AlphaFoldDB" id="A0A8X8XCB9"/>
<feature type="domain" description="U-box" evidence="4">
    <location>
        <begin position="134"/>
        <end position="303"/>
    </location>
</feature>
<evidence type="ECO:0000313" key="6">
    <source>
        <dbReference type="Proteomes" id="UP000298416"/>
    </source>
</evidence>
<gene>
    <name evidence="5" type="ORF">SASPL_128262</name>
</gene>
<evidence type="ECO:0000313" key="5">
    <source>
        <dbReference type="EMBL" id="KAG6410209.1"/>
    </source>
</evidence>
<reference evidence="5" key="2">
    <citation type="submission" date="2020-08" db="EMBL/GenBank/DDBJ databases">
        <title>Plant Genome Project.</title>
        <authorList>
            <person name="Zhang R.-G."/>
        </authorList>
    </citation>
    <scope>NUCLEOTIDE SEQUENCE</scope>
    <source>
        <strain evidence="5">Huo1</strain>
        <tissue evidence="5">Leaf</tissue>
    </source>
</reference>
<protein>
    <recommendedName>
        <fullName evidence="4">U-box domain-containing protein</fullName>
    </recommendedName>
</protein>
<dbReference type="SUPFAM" id="SSF48371">
    <property type="entry name" value="ARM repeat"/>
    <property type="match status" value="1"/>
</dbReference>
<dbReference type="PROSITE" id="PS50176">
    <property type="entry name" value="ARM_REPEAT"/>
    <property type="match status" value="2"/>
</dbReference>
<dbReference type="Proteomes" id="UP000298416">
    <property type="component" value="Unassembled WGS sequence"/>
</dbReference>
<dbReference type="Gene3D" id="1.25.10.10">
    <property type="entry name" value="Leucine-rich Repeat Variant"/>
    <property type="match status" value="2"/>
</dbReference>
<organism evidence="5">
    <name type="scientific">Salvia splendens</name>
    <name type="common">Scarlet sage</name>
    <dbReference type="NCBI Taxonomy" id="180675"/>
    <lineage>
        <taxon>Eukaryota</taxon>
        <taxon>Viridiplantae</taxon>
        <taxon>Streptophyta</taxon>
        <taxon>Embryophyta</taxon>
        <taxon>Tracheophyta</taxon>
        <taxon>Spermatophyta</taxon>
        <taxon>Magnoliopsida</taxon>
        <taxon>eudicotyledons</taxon>
        <taxon>Gunneridae</taxon>
        <taxon>Pentapetalae</taxon>
        <taxon>asterids</taxon>
        <taxon>lamiids</taxon>
        <taxon>Lamiales</taxon>
        <taxon>Lamiaceae</taxon>
        <taxon>Nepetoideae</taxon>
        <taxon>Mentheae</taxon>
        <taxon>Salviinae</taxon>
        <taxon>Salvia</taxon>
        <taxon>Salvia subgen. Calosphace</taxon>
        <taxon>core Calosphace</taxon>
    </lineage>
</organism>
<feature type="repeat" description="ARM" evidence="3">
    <location>
        <begin position="131"/>
        <end position="178"/>
    </location>
</feature>
<dbReference type="InterPro" id="IPR058678">
    <property type="entry name" value="ARM_PUB"/>
</dbReference>
<evidence type="ECO:0000256" key="2">
    <source>
        <dbReference type="ARBA" id="ARBA00022786"/>
    </source>
</evidence>
<evidence type="ECO:0000259" key="4">
    <source>
        <dbReference type="Pfam" id="PF25598"/>
    </source>
</evidence>
<dbReference type="InterPro" id="IPR011989">
    <property type="entry name" value="ARM-like"/>
</dbReference>
<keyword evidence="2" id="KW-0833">Ubl conjugation pathway</keyword>